<keyword evidence="5" id="KW-0677">Repeat</keyword>
<keyword evidence="10" id="KW-0804">Transcription</keyword>
<evidence type="ECO:0000256" key="4">
    <source>
        <dbReference type="ARBA" id="ARBA00022723"/>
    </source>
</evidence>
<feature type="compositionally biased region" description="Polar residues" evidence="12">
    <location>
        <begin position="57"/>
        <end position="73"/>
    </location>
</feature>
<proteinExistence type="inferred from homology"/>
<evidence type="ECO:0000256" key="7">
    <source>
        <dbReference type="ARBA" id="ARBA00022833"/>
    </source>
</evidence>
<evidence type="ECO:0000313" key="14">
    <source>
        <dbReference type="EMBL" id="KAA0196029.1"/>
    </source>
</evidence>
<keyword evidence="2" id="KW-0217">Developmental protein</keyword>
<evidence type="ECO:0000259" key="13">
    <source>
        <dbReference type="PROSITE" id="PS00028"/>
    </source>
</evidence>
<feature type="region of interest" description="Disordered" evidence="12">
    <location>
        <begin position="267"/>
        <end position="335"/>
    </location>
</feature>
<dbReference type="EMBL" id="LUCM01003280">
    <property type="protein sequence ID" value="KAA0196029.1"/>
    <property type="molecule type" value="Genomic_DNA"/>
</dbReference>
<feature type="compositionally biased region" description="Polar residues" evidence="12">
    <location>
        <begin position="1087"/>
        <end position="1106"/>
    </location>
</feature>
<keyword evidence="9" id="KW-0238">DNA-binding</keyword>
<feature type="compositionally biased region" description="Polar residues" evidence="12">
    <location>
        <begin position="1248"/>
        <end position="1274"/>
    </location>
</feature>
<dbReference type="GO" id="GO:0005634">
    <property type="term" value="C:nucleus"/>
    <property type="evidence" value="ECO:0007669"/>
    <property type="project" value="TreeGrafter"/>
</dbReference>
<evidence type="ECO:0000256" key="8">
    <source>
        <dbReference type="ARBA" id="ARBA00023015"/>
    </source>
</evidence>
<dbReference type="PANTHER" id="PTHR12487:SF7">
    <property type="entry name" value="PROTEIN TEASHIRT-RELATED"/>
    <property type="match status" value="1"/>
</dbReference>
<keyword evidence="6" id="KW-0863">Zinc-finger</keyword>
<feature type="compositionally biased region" description="Polar residues" evidence="12">
    <location>
        <begin position="267"/>
        <end position="277"/>
    </location>
</feature>
<dbReference type="GO" id="GO:0000981">
    <property type="term" value="F:DNA-binding transcription factor activity, RNA polymerase II-specific"/>
    <property type="evidence" value="ECO:0007669"/>
    <property type="project" value="TreeGrafter"/>
</dbReference>
<feature type="region of interest" description="Disordered" evidence="12">
    <location>
        <begin position="1248"/>
        <end position="1279"/>
    </location>
</feature>
<feature type="region of interest" description="Disordered" evidence="12">
    <location>
        <begin position="1574"/>
        <end position="1658"/>
    </location>
</feature>
<keyword evidence="15" id="KW-1185">Reference proteome</keyword>
<comment type="similarity">
    <text evidence="1">Belongs to the teashirt C2H2-type zinc-finger protein family.</text>
</comment>
<evidence type="ECO:0000256" key="5">
    <source>
        <dbReference type="ARBA" id="ARBA00022737"/>
    </source>
</evidence>
<sequence length="2184" mass="229847">MMEIISPSTEVTQAFNSLPLRFKMHETNSNAARSLSTSPSPSPPGLESVHTGREDSLSTCGSPNYPKASSASTIPYPSPPVLPPLDLSSLPTSPDKDSSVGETIRLKRPASAEVPQNRCYMKHTALLSQKSSPESPIPNSTRRHSANFSMTKSKDRDEPTTEVRRPVVDPDACTKDTPPFPEASQSLSASDRREQHLQEQMTDWNHLLQNFTNFCQGKISAPGASCIKRPRSDADTETDTNRLPAADTLSQFQTMLLNMGQMLFTSQSDTVPNTPKTASAAKSADETNDLTDKHLDNLGSVTQSDISPTSSSVVPSYPTIEVTGTTKSHSNESSANELPVVGISSFVTPSTGPSSTEFPMVPQSSLAFTASLLAMLAAQNANINQNKSVHSPLITNEANSFVAGANMLLPNPFAPVAVSSGQSTPGNSVSINPFPHTRVPPLFTNNATNSCNFPFFTPNVPPNKFTGLPDNRELLYHLGQQLMAMAASSGTPPELSAKTPAGPWTPTHNTSGGNNSNNNSSNNNNNNNCTNPVADSHPLPDFPPPTGPFMSNPMAVMIGSGLFGTQPFPLSSTPVNASVSNPVPVTMPQSVQGSGVANDRKSMGMISNSLLDKTLHPGCLPGAGGSLSGISMRGNQKYSAYYQHQRKQGFHQMNTNTMDYSATGSSGRRQGTPVTTPLSGSRYASRRFRGNLANSGLPTHGMSLDTRGTATNVAGPGNSRCPSGVRAPGSAMFPGFRSSGPYGNGNGPASVPSAVSITPTTTHNTVVKHTLPNGGSSTRLPPTASDSIQYVAASGCTSTTSVSTLSTTGASETTTTRHRDTAFLCSCGQDFESLYVFTLHMKDTGHKPKSDQSERDIPKLVRGQDMWINSETEQTREILRCMRCHQSFRNLPELTMHMMKTNHYSEIVYNDSGRLVFVNPDDPHHPHSRRGSANSGITASGASPGKPSGMSGTPGHWLGRRGSRGLSLNATTTATTTTTTTTATTGSAQVPAIHANQSAFSESQPAGSKCHPNRSIESGVQLKSDPSGESTMGSCDFRATKESGSNEHGVHISTEVNKTHNPEGGSQVLSVGSPHSSGRQSVDDPISASNVATERDSPLSSASTKQENMKCPSDRAEGVPDSPPEQKNKETNVLRQIETFVENNLPRTPKSLSIKVDHGTSNASHRSASSPLATPSTDVSSRYSFGHTVGGTLNSTSDSTKSTPMEHRKRTHSEASLSTHESPVPSPTNDQEKRIKHESEVKTVMSVNCSSGPASNLPLTPNSPGVTSTTSEFSGSLRENPLSSLQKLVETTHKPVSPSAAFSTPTGVTASGCYPLTSGAPTSLFVSCNGSGSTKSGTHCTNIATTNNGRISHLNGGNSSGSSSGPRSLGSPVDTTSNSPFAPTTSNPSHSPGSQFAPIVLPATETENIIPALSALYAYVEKSSTTSTSNAISSTAMQSTTCQQQHSRQPQEVSMPNDRRKPDCMSPYTGDEKTNHADQPISQTVLPQQSPNFAADKLAPNPTLQAIYAAAMSTLATQYLATQQGSIRPSTSQNPLQAFKQAACSFQAMLGDTKSASFDPNWMKMFQLFTGKPLKPGAEQADENDFSEPIGTPGTPEGEIKQKDQSMESDRPHSLTLVQSQNAASNSKVVPESSTENEETGTIEINSNSGNRTSSELANNSASVMKNTTDNNSDMYYTTGSSGFRHTGDTNMGAGGNNNSIGEARISILTSESNKAIDRNNPVHSTPSPSKSISNMDTCSYSGVSHMNTRSLYSNSPNSYHPHLPGILPSRFPSMQNRPMPTTAQSPALMTTMITKKAKCHYCGKPFANKGQVRLHISKNKCPCLLQQSCHVAALAAAFGSDSRPLANANPIPSKSFIKDPLMNSKARSSAEEFLASLSYPTTGSNATLPGDSADSAPSALSLLKERFQNFDLSQSPLRTINRSTAPNTESKTGCSLYNSIAKSSESDAMFPTAASTSYASPFVQPVQSQSPNVQCGEVTSLPSVSWPFGAPPSLPVPFTAAPGTLTSSTGGANNAAAAAAAANAGHLAAMALLAQTLVQLTSSQNVPSASPFRGGPGVVPSLTATQDSFADPTAITVAATAAAAAAAAAAQAAQVSSRSVSTPTSSTAPSLVNPLPPSAFLNSASAFNLDLLMNQTALMKQLAAMTNWPDPNIGGHRPEEESSQIPNPFMALSNCRNTTPNGL</sequence>
<evidence type="ECO:0000256" key="9">
    <source>
        <dbReference type="ARBA" id="ARBA00023125"/>
    </source>
</evidence>
<dbReference type="SMART" id="SM00355">
    <property type="entry name" value="ZnF_C2H2"/>
    <property type="match status" value="3"/>
</dbReference>
<evidence type="ECO:0000256" key="1">
    <source>
        <dbReference type="ARBA" id="ARBA00007158"/>
    </source>
</evidence>
<feature type="compositionally biased region" description="Polar residues" evidence="12">
    <location>
        <begin position="1191"/>
        <end position="1203"/>
    </location>
</feature>
<feature type="compositionally biased region" description="Low complexity" evidence="12">
    <location>
        <begin position="84"/>
        <end position="93"/>
    </location>
</feature>
<evidence type="ECO:0000256" key="2">
    <source>
        <dbReference type="ARBA" id="ARBA00022473"/>
    </source>
</evidence>
<feature type="domain" description="C2H2-type" evidence="13">
    <location>
        <begin position="881"/>
        <end position="903"/>
    </location>
</feature>
<feature type="compositionally biased region" description="Polar residues" evidence="12">
    <location>
        <begin position="1436"/>
        <end position="1454"/>
    </location>
</feature>
<keyword evidence="8" id="KW-0805">Transcription regulation</keyword>
<feature type="compositionally biased region" description="Polar residues" evidence="12">
    <location>
        <begin position="322"/>
        <end position="335"/>
    </location>
</feature>
<evidence type="ECO:0000256" key="11">
    <source>
        <dbReference type="ARBA" id="ARBA00023242"/>
    </source>
</evidence>
<dbReference type="Proteomes" id="UP000728185">
    <property type="component" value="Unassembled WGS sequence"/>
</dbReference>
<dbReference type="PANTHER" id="PTHR12487">
    <property type="entry name" value="TEASHIRT-RELATED"/>
    <property type="match status" value="1"/>
</dbReference>
<evidence type="ECO:0000256" key="3">
    <source>
        <dbReference type="ARBA" id="ARBA00022491"/>
    </source>
</evidence>
<feature type="compositionally biased region" description="Polar residues" evidence="12">
    <location>
        <begin position="995"/>
        <end position="1006"/>
    </location>
</feature>
<protein>
    <submittedName>
        <fullName evidence="14">Protein tiptop</fullName>
    </submittedName>
</protein>
<feature type="compositionally biased region" description="Polar residues" evidence="12">
    <location>
        <begin position="2175"/>
        <end position="2184"/>
    </location>
</feature>
<keyword evidence="3" id="KW-0678">Repressor</keyword>
<feature type="region of interest" description="Disordered" evidence="12">
    <location>
        <begin position="918"/>
        <end position="1234"/>
    </location>
</feature>
<organism evidence="14 15">
    <name type="scientific">Fasciolopsis buskii</name>
    <dbReference type="NCBI Taxonomy" id="27845"/>
    <lineage>
        <taxon>Eukaryota</taxon>
        <taxon>Metazoa</taxon>
        <taxon>Spiralia</taxon>
        <taxon>Lophotrochozoa</taxon>
        <taxon>Platyhelminthes</taxon>
        <taxon>Trematoda</taxon>
        <taxon>Digenea</taxon>
        <taxon>Plagiorchiida</taxon>
        <taxon>Echinostomata</taxon>
        <taxon>Echinostomatoidea</taxon>
        <taxon>Fasciolidae</taxon>
        <taxon>Fasciolopsis</taxon>
    </lineage>
</organism>
<name>A0A8E0VIT4_9TREM</name>
<feature type="compositionally biased region" description="Low complexity" evidence="12">
    <location>
        <begin position="509"/>
        <end position="531"/>
    </location>
</feature>
<evidence type="ECO:0000256" key="10">
    <source>
        <dbReference type="ARBA" id="ARBA00023163"/>
    </source>
</evidence>
<dbReference type="InterPro" id="IPR027008">
    <property type="entry name" value="Teashirt_fam"/>
</dbReference>
<feature type="region of interest" description="Disordered" evidence="12">
    <location>
        <begin position="486"/>
        <end position="543"/>
    </location>
</feature>
<feature type="compositionally biased region" description="Polar residues" evidence="12">
    <location>
        <begin position="1649"/>
        <end position="1658"/>
    </location>
</feature>
<feature type="compositionally biased region" description="Polar residues" evidence="12">
    <location>
        <begin position="661"/>
        <end position="679"/>
    </location>
</feature>
<evidence type="ECO:0000256" key="6">
    <source>
        <dbReference type="ARBA" id="ARBA00022771"/>
    </source>
</evidence>
<dbReference type="OrthoDB" id="5815793at2759"/>
<feature type="region of interest" description="Disordered" evidence="12">
    <location>
        <begin position="29"/>
        <end position="197"/>
    </location>
</feature>
<feature type="compositionally biased region" description="Basic and acidic residues" evidence="12">
    <location>
        <begin position="1598"/>
        <end position="1613"/>
    </location>
</feature>
<dbReference type="GO" id="GO:0003677">
    <property type="term" value="F:DNA binding"/>
    <property type="evidence" value="ECO:0007669"/>
    <property type="project" value="UniProtKB-KW"/>
</dbReference>
<keyword evidence="7" id="KW-0862">Zinc</keyword>
<dbReference type="InterPro" id="IPR013087">
    <property type="entry name" value="Znf_C2H2_type"/>
</dbReference>
<feature type="compositionally biased region" description="Polar residues" evidence="12">
    <location>
        <begin position="1159"/>
        <end position="1183"/>
    </location>
</feature>
<feature type="compositionally biased region" description="Polar residues" evidence="12">
    <location>
        <begin position="1373"/>
        <end position="1394"/>
    </location>
</feature>
<feature type="compositionally biased region" description="Low complexity" evidence="12">
    <location>
        <begin position="970"/>
        <end position="985"/>
    </location>
</feature>
<dbReference type="GO" id="GO:0008270">
    <property type="term" value="F:zinc ion binding"/>
    <property type="evidence" value="ECO:0007669"/>
    <property type="project" value="UniProtKB-KW"/>
</dbReference>
<feature type="compositionally biased region" description="Polar residues" evidence="12">
    <location>
        <begin position="1616"/>
        <end position="1628"/>
    </location>
</feature>
<keyword evidence="4" id="KW-0479">Metal-binding</keyword>
<feature type="compositionally biased region" description="Basic and acidic residues" evidence="12">
    <location>
        <begin position="152"/>
        <end position="174"/>
    </location>
</feature>
<dbReference type="PROSITE" id="PS00028">
    <property type="entry name" value="ZINC_FINGER_C2H2_1"/>
    <property type="match status" value="1"/>
</dbReference>
<feature type="region of interest" description="Disordered" evidence="12">
    <location>
        <begin position="1430"/>
        <end position="1479"/>
    </location>
</feature>
<feature type="compositionally biased region" description="Polar residues" evidence="12">
    <location>
        <begin position="931"/>
        <end position="941"/>
    </location>
</feature>
<comment type="caution">
    <text evidence="14">The sequence shown here is derived from an EMBL/GenBank/DDBJ whole genome shotgun (WGS) entry which is preliminary data.</text>
</comment>
<feature type="compositionally biased region" description="Basic and acidic residues" evidence="12">
    <location>
        <begin position="1038"/>
        <end position="1050"/>
    </location>
</feature>
<feature type="compositionally biased region" description="Low complexity" evidence="12">
    <location>
        <begin position="300"/>
        <end position="319"/>
    </location>
</feature>
<feature type="region of interest" description="Disordered" evidence="12">
    <location>
        <begin position="2155"/>
        <end position="2184"/>
    </location>
</feature>
<feature type="region of interest" description="Disordered" evidence="12">
    <location>
        <begin position="661"/>
        <end position="681"/>
    </location>
</feature>
<feature type="compositionally biased region" description="Polar residues" evidence="12">
    <location>
        <begin position="1067"/>
        <end position="1080"/>
    </location>
</feature>
<feature type="compositionally biased region" description="Polar residues" evidence="12">
    <location>
        <begin position="126"/>
        <end position="151"/>
    </location>
</feature>
<keyword evidence="11" id="KW-0539">Nucleus</keyword>
<reference evidence="14" key="1">
    <citation type="submission" date="2019-05" db="EMBL/GenBank/DDBJ databases">
        <title>Annotation for the trematode Fasciolopsis buski.</title>
        <authorList>
            <person name="Choi Y.-J."/>
        </authorList>
    </citation>
    <scope>NUCLEOTIDE SEQUENCE</scope>
    <source>
        <strain evidence="14">HT</strain>
        <tissue evidence="14">Whole worm</tissue>
    </source>
</reference>
<feature type="region of interest" description="Disordered" evidence="12">
    <location>
        <begin position="1347"/>
        <end position="1397"/>
    </location>
</feature>
<evidence type="ECO:0000313" key="15">
    <source>
        <dbReference type="Proteomes" id="UP000728185"/>
    </source>
</evidence>
<accession>A0A8E0VIT4</accession>
<feature type="compositionally biased region" description="Low complexity" evidence="12">
    <location>
        <begin position="1352"/>
        <end position="1372"/>
    </location>
</feature>
<gene>
    <name evidence="14" type="ORF">FBUS_00433</name>
</gene>
<feature type="compositionally biased region" description="Basic and acidic residues" evidence="12">
    <location>
        <begin position="1112"/>
        <end position="1132"/>
    </location>
</feature>
<evidence type="ECO:0000256" key="12">
    <source>
        <dbReference type="SAM" id="MobiDB-lite"/>
    </source>
</evidence>